<feature type="domain" description="Pyrrolo-quinoline quinone repeat" evidence="5">
    <location>
        <begin position="52"/>
        <end position="211"/>
    </location>
</feature>
<dbReference type="InterPro" id="IPR011047">
    <property type="entry name" value="Quinoprotein_ADH-like_sf"/>
</dbReference>
<feature type="signal peptide" evidence="4">
    <location>
        <begin position="1"/>
        <end position="24"/>
    </location>
</feature>
<dbReference type="InterPro" id="IPR002372">
    <property type="entry name" value="PQQ_rpt_dom"/>
</dbReference>
<comment type="cofactor">
    <cofactor evidence="1">
        <name>pyrroloquinoline quinone</name>
        <dbReference type="ChEBI" id="CHEBI:58442"/>
    </cofactor>
</comment>
<evidence type="ECO:0000313" key="7">
    <source>
        <dbReference type="Proteomes" id="UP000567293"/>
    </source>
</evidence>
<protein>
    <submittedName>
        <fullName evidence="6">PQQ-binding-like beta-propeller repeat protein</fullName>
    </submittedName>
</protein>
<proteinExistence type="inferred from homology"/>
<dbReference type="EMBL" id="JACDQQ010000406">
    <property type="protein sequence ID" value="MBA0084179.1"/>
    <property type="molecule type" value="Genomic_DNA"/>
</dbReference>
<dbReference type="SUPFAM" id="SSF50998">
    <property type="entry name" value="Quinoprotein alcohol dehydrogenase-like"/>
    <property type="match status" value="1"/>
</dbReference>
<dbReference type="SMART" id="SM00564">
    <property type="entry name" value="PQQ"/>
    <property type="match status" value="2"/>
</dbReference>
<feature type="chain" id="PRO_5030991738" evidence="4">
    <location>
        <begin position="25"/>
        <end position="245"/>
    </location>
</feature>
<sequence>MLKFRTNRATPFLAALCLAGFATALTAQKPAAVDQTVLKNAGTPKDQFPGSWLTYGKSQSETRYSPLKQIDASNVKRLGLEWTYVLGAGGGNQEGTPLVWNNTIYAITSWSVVFALDGRTGKEIWRWDPELNQNAVREQTGLIVNRGLALYNGIIIAPCLDGRLIALNALTGKPVWEARVAYTQDGHYLTMAPRIAGSKVIVGVSGGDKGENRGYPTMPRTDNGLGDFTRFPAIPNCLTRTRPCV</sequence>
<dbReference type="AlphaFoldDB" id="A0A7V8SVS7"/>
<accession>A0A7V8SVS7</accession>
<name>A0A7V8SVS7_9BACT</name>
<dbReference type="InterPro" id="IPR018391">
    <property type="entry name" value="PQQ_b-propeller_rpt"/>
</dbReference>
<keyword evidence="4" id="KW-0732">Signal</keyword>
<evidence type="ECO:0000256" key="4">
    <source>
        <dbReference type="SAM" id="SignalP"/>
    </source>
</evidence>
<dbReference type="Pfam" id="PF01011">
    <property type="entry name" value="PQQ"/>
    <property type="match status" value="1"/>
</dbReference>
<evidence type="ECO:0000259" key="5">
    <source>
        <dbReference type="Pfam" id="PF01011"/>
    </source>
</evidence>
<organism evidence="6 7">
    <name type="scientific">Candidatus Acidiferrum panamense</name>
    <dbReference type="NCBI Taxonomy" id="2741543"/>
    <lineage>
        <taxon>Bacteria</taxon>
        <taxon>Pseudomonadati</taxon>
        <taxon>Acidobacteriota</taxon>
        <taxon>Terriglobia</taxon>
        <taxon>Candidatus Acidiferrales</taxon>
        <taxon>Candidatus Acidiferrum</taxon>
    </lineage>
</organism>
<comment type="caution">
    <text evidence="6">The sequence shown here is derived from an EMBL/GenBank/DDBJ whole genome shotgun (WGS) entry which is preliminary data.</text>
</comment>
<evidence type="ECO:0000313" key="6">
    <source>
        <dbReference type="EMBL" id="MBA0084179.1"/>
    </source>
</evidence>
<dbReference type="Proteomes" id="UP000567293">
    <property type="component" value="Unassembled WGS sequence"/>
</dbReference>
<dbReference type="PANTHER" id="PTHR32303">
    <property type="entry name" value="QUINOPROTEIN ALCOHOL DEHYDROGENASE (CYTOCHROME C)"/>
    <property type="match status" value="1"/>
</dbReference>
<keyword evidence="7" id="KW-1185">Reference proteome</keyword>
<dbReference type="GO" id="GO:0016491">
    <property type="term" value="F:oxidoreductase activity"/>
    <property type="evidence" value="ECO:0007669"/>
    <property type="project" value="UniProtKB-KW"/>
</dbReference>
<comment type="similarity">
    <text evidence="2">Belongs to the bacterial PQQ dehydrogenase family.</text>
</comment>
<gene>
    <name evidence="6" type="ORF">HRJ53_04215</name>
</gene>
<reference evidence="6" key="1">
    <citation type="submission" date="2020-06" db="EMBL/GenBank/DDBJ databases">
        <title>Legume-microbial interactions unlock mineral nutrients during tropical forest succession.</title>
        <authorList>
            <person name="Epihov D.Z."/>
        </authorList>
    </citation>
    <scope>NUCLEOTIDE SEQUENCE [LARGE SCALE GENOMIC DNA]</scope>
    <source>
        <strain evidence="6">Pan2503</strain>
    </source>
</reference>
<keyword evidence="3" id="KW-0560">Oxidoreductase</keyword>
<evidence type="ECO:0000256" key="3">
    <source>
        <dbReference type="ARBA" id="ARBA00023002"/>
    </source>
</evidence>
<evidence type="ECO:0000256" key="2">
    <source>
        <dbReference type="ARBA" id="ARBA00008156"/>
    </source>
</evidence>
<dbReference type="Gene3D" id="2.140.10.10">
    <property type="entry name" value="Quinoprotein alcohol dehydrogenase-like superfamily"/>
    <property type="match status" value="1"/>
</dbReference>
<evidence type="ECO:0000256" key="1">
    <source>
        <dbReference type="ARBA" id="ARBA00001931"/>
    </source>
</evidence>